<proteinExistence type="predicted"/>
<keyword evidence="1" id="KW-0812">Transmembrane</keyword>
<name>A0A8J3XTB5_9ACTN</name>
<keyword evidence="1" id="KW-0472">Membrane</keyword>
<dbReference type="Proteomes" id="UP000644610">
    <property type="component" value="Unassembled WGS sequence"/>
</dbReference>
<dbReference type="RefSeq" id="WP_203980901.1">
    <property type="nucleotide sequence ID" value="NZ_BAAAKY010000013.1"/>
</dbReference>
<keyword evidence="1" id="KW-1133">Transmembrane helix</keyword>
<feature type="transmembrane region" description="Helical" evidence="1">
    <location>
        <begin position="6"/>
        <end position="25"/>
    </location>
</feature>
<reference evidence="2" key="1">
    <citation type="submission" date="2021-01" db="EMBL/GenBank/DDBJ databases">
        <title>Whole genome shotgun sequence of Planotetraspora silvatica NBRC 100141.</title>
        <authorList>
            <person name="Komaki H."/>
            <person name="Tamura T."/>
        </authorList>
    </citation>
    <scope>NUCLEOTIDE SEQUENCE</scope>
    <source>
        <strain evidence="2">NBRC 100141</strain>
    </source>
</reference>
<evidence type="ECO:0000256" key="1">
    <source>
        <dbReference type="SAM" id="Phobius"/>
    </source>
</evidence>
<organism evidence="2 3">
    <name type="scientific">Planotetraspora silvatica</name>
    <dbReference type="NCBI Taxonomy" id="234614"/>
    <lineage>
        <taxon>Bacteria</taxon>
        <taxon>Bacillati</taxon>
        <taxon>Actinomycetota</taxon>
        <taxon>Actinomycetes</taxon>
        <taxon>Streptosporangiales</taxon>
        <taxon>Streptosporangiaceae</taxon>
        <taxon>Planotetraspora</taxon>
    </lineage>
</organism>
<protein>
    <submittedName>
        <fullName evidence="2">Uncharacterized protein</fullName>
    </submittedName>
</protein>
<comment type="caution">
    <text evidence="2">The sequence shown here is derived from an EMBL/GenBank/DDBJ whole genome shotgun (WGS) entry which is preliminary data.</text>
</comment>
<accession>A0A8J3XTB5</accession>
<dbReference type="EMBL" id="BOOQ01000070">
    <property type="protein sequence ID" value="GII51411.1"/>
    <property type="molecule type" value="Genomic_DNA"/>
</dbReference>
<dbReference type="AlphaFoldDB" id="A0A8J3XTB5"/>
<gene>
    <name evidence="2" type="ORF">Psi02_78350</name>
</gene>
<evidence type="ECO:0000313" key="3">
    <source>
        <dbReference type="Proteomes" id="UP000644610"/>
    </source>
</evidence>
<evidence type="ECO:0000313" key="2">
    <source>
        <dbReference type="EMBL" id="GII51411.1"/>
    </source>
</evidence>
<sequence length="170" mass="19234">MPDEAIFGLVGVLLGSLTTSILTIYKERLTTRHEAALRDLQYERERKSARDAFQRDSIQTLQSAVSELIKSVYAELDRVLAITRESGKWPVRQWETPTAVGWSAAVLLLESSRARVFDDELRSLAAELRTVAGDCIWAKNLEEAKERSKRLEPLQIQFNEAAAELLPSLY</sequence>
<keyword evidence="3" id="KW-1185">Reference proteome</keyword>